<dbReference type="InterPro" id="IPR009069">
    <property type="entry name" value="Cys_alpha_HP_mot_SF"/>
</dbReference>
<evidence type="ECO:0000256" key="3">
    <source>
        <dbReference type="ARBA" id="ARBA00022723"/>
    </source>
</evidence>
<name>A0AAF3FBV7_9BILA</name>
<feature type="compositionally biased region" description="Acidic residues" evidence="8">
    <location>
        <begin position="69"/>
        <end position="78"/>
    </location>
</feature>
<evidence type="ECO:0000256" key="2">
    <source>
        <dbReference type="ARBA" id="ARBA00009241"/>
    </source>
</evidence>
<comment type="similarity">
    <text evidence="2">Belongs to the COX17 family.</text>
</comment>
<dbReference type="InterPro" id="IPR007745">
    <property type="entry name" value="Cyt_c_oxidase_Cu-chaperone"/>
</dbReference>
<feature type="region of interest" description="Disordered" evidence="8">
    <location>
        <begin position="66"/>
        <end position="87"/>
    </location>
</feature>
<dbReference type="Proteomes" id="UP000887575">
    <property type="component" value="Unassembled WGS sequence"/>
</dbReference>
<reference evidence="10" key="1">
    <citation type="submission" date="2024-02" db="UniProtKB">
        <authorList>
            <consortium name="WormBaseParasite"/>
        </authorList>
    </citation>
    <scope>IDENTIFICATION</scope>
</reference>
<dbReference type="WBParaSite" id="MBELARI_LOCUS3449">
    <property type="protein sequence ID" value="MBELARI_LOCUS3449"/>
    <property type="gene ID" value="MBELARI_LOCUS3449"/>
</dbReference>
<keyword evidence="5" id="KW-0496">Mitochondrion</keyword>
<dbReference type="GO" id="GO:0016531">
    <property type="term" value="F:copper chaperone activity"/>
    <property type="evidence" value="ECO:0007669"/>
    <property type="project" value="InterPro"/>
</dbReference>
<evidence type="ECO:0000256" key="8">
    <source>
        <dbReference type="SAM" id="MobiDB-lite"/>
    </source>
</evidence>
<evidence type="ECO:0000256" key="5">
    <source>
        <dbReference type="ARBA" id="ARBA00023128"/>
    </source>
</evidence>
<evidence type="ECO:0000256" key="6">
    <source>
        <dbReference type="ARBA" id="ARBA00023157"/>
    </source>
</evidence>
<dbReference type="Gene3D" id="1.10.287.1130">
    <property type="entry name" value="CytochromE C oxidase copper chaperone"/>
    <property type="match status" value="1"/>
</dbReference>
<dbReference type="GO" id="GO:0005507">
    <property type="term" value="F:copper ion binding"/>
    <property type="evidence" value="ECO:0007669"/>
    <property type="project" value="InterPro"/>
</dbReference>
<evidence type="ECO:0000256" key="7">
    <source>
        <dbReference type="ARBA" id="ARBA00023186"/>
    </source>
</evidence>
<keyword evidence="4" id="KW-0186">Copper</keyword>
<evidence type="ECO:0000256" key="1">
    <source>
        <dbReference type="ARBA" id="ARBA00004569"/>
    </source>
</evidence>
<dbReference type="AlphaFoldDB" id="A0AAF3FBV7"/>
<dbReference type="SUPFAM" id="SSF47072">
    <property type="entry name" value="Cysteine alpha-hairpin motif"/>
    <property type="match status" value="1"/>
</dbReference>
<dbReference type="GO" id="GO:0005758">
    <property type="term" value="C:mitochondrial intermembrane space"/>
    <property type="evidence" value="ECO:0007669"/>
    <property type="project" value="UniProtKB-SubCell"/>
</dbReference>
<keyword evidence="3" id="KW-0479">Metal-binding</keyword>
<organism evidence="9 10">
    <name type="scientific">Mesorhabditis belari</name>
    <dbReference type="NCBI Taxonomy" id="2138241"/>
    <lineage>
        <taxon>Eukaryota</taxon>
        <taxon>Metazoa</taxon>
        <taxon>Ecdysozoa</taxon>
        <taxon>Nematoda</taxon>
        <taxon>Chromadorea</taxon>
        <taxon>Rhabditida</taxon>
        <taxon>Rhabditina</taxon>
        <taxon>Rhabditomorpha</taxon>
        <taxon>Rhabditoidea</taxon>
        <taxon>Rhabditidae</taxon>
        <taxon>Mesorhabditinae</taxon>
        <taxon>Mesorhabditis</taxon>
    </lineage>
</organism>
<evidence type="ECO:0000256" key="4">
    <source>
        <dbReference type="ARBA" id="ARBA00023008"/>
    </source>
</evidence>
<sequence length="190" mass="21358">MKRVRDECIVQNGEEHCGKFIGAHKQKGLPCRIVVFNADDETMIGDVISATKTVFANSRKRQTRKGMDFPDDLADSVADEGSATNEIDRGESLTVEEMSHLKATEQESSCASILPRITHHRRAIITKYASKRDDGSMTSVQETFEEKGPIDKQEFAWFMLMGLAPRARIMGTNTRNLIIRLSKVGFYWGT</sequence>
<dbReference type="Pfam" id="PF05051">
    <property type="entry name" value="COX17"/>
    <property type="match status" value="1"/>
</dbReference>
<evidence type="ECO:0000313" key="10">
    <source>
        <dbReference type="WBParaSite" id="MBELARI_LOCUS3449"/>
    </source>
</evidence>
<comment type="subcellular location">
    <subcellularLocation>
        <location evidence="1">Mitochondrion intermembrane space</location>
    </subcellularLocation>
</comment>
<keyword evidence="6" id="KW-1015">Disulfide bond</keyword>
<accession>A0AAF3FBV7</accession>
<proteinExistence type="inferred from homology"/>
<protein>
    <submittedName>
        <fullName evidence="10">Uncharacterized protein</fullName>
    </submittedName>
</protein>
<evidence type="ECO:0000313" key="9">
    <source>
        <dbReference type="Proteomes" id="UP000887575"/>
    </source>
</evidence>
<keyword evidence="9" id="KW-1185">Reference proteome</keyword>
<keyword evidence="7" id="KW-0143">Chaperone</keyword>